<evidence type="ECO:0000313" key="8">
    <source>
        <dbReference type="Proteomes" id="UP000306145"/>
    </source>
</evidence>
<keyword evidence="8" id="KW-1185">Reference proteome</keyword>
<dbReference type="InterPro" id="IPR016166">
    <property type="entry name" value="FAD-bd_PCMH"/>
</dbReference>
<evidence type="ECO:0000256" key="2">
    <source>
        <dbReference type="ARBA" id="ARBA00005466"/>
    </source>
</evidence>
<dbReference type="SUPFAM" id="SSF56176">
    <property type="entry name" value="FAD-binding/transporter-associated domain-like"/>
    <property type="match status" value="1"/>
</dbReference>
<dbReference type="Gene3D" id="3.40.462.20">
    <property type="match status" value="1"/>
</dbReference>
<comment type="similarity">
    <text evidence="2">Belongs to the oxygen-dependent FAD-linked oxidoreductase family.</text>
</comment>
<dbReference type="InterPro" id="IPR036318">
    <property type="entry name" value="FAD-bd_PCMH-like_sf"/>
</dbReference>
<dbReference type="Proteomes" id="UP000306145">
    <property type="component" value="Unassembled WGS sequence"/>
</dbReference>
<dbReference type="PANTHER" id="PTHR42973:SF39">
    <property type="entry name" value="FAD-BINDING PCMH-TYPE DOMAIN-CONTAINING PROTEIN"/>
    <property type="match status" value="1"/>
</dbReference>
<dbReference type="InterPro" id="IPR016169">
    <property type="entry name" value="FAD-bd_PCMH_sub2"/>
</dbReference>
<keyword evidence="5" id="KW-0560">Oxidoreductase</keyword>
<keyword evidence="3" id="KW-0285">Flavoprotein</keyword>
<evidence type="ECO:0000256" key="4">
    <source>
        <dbReference type="ARBA" id="ARBA00022827"/>
    </source>
</evidence>
<dbReference type="Gene3D" id="3.30.43.10">
    <property type="entry name" value="Uridine Diphospho-n-acetylenolpyruvylglucosamine Reductase, domain 2"/>
    <property type="match status" value="1"/>
</dbReference>
<dbReference type="InterPro" id="IPR016167">
    <property type="entry name" value="FAD-bd_PCMH_sub1"/>
</dbReference>
<comment type="cofactor">
    <cofactor evidence="1">
        <name>FAD</name>
        <dbReference type="ChEBI" id="CHEBI:57692"/>
    </cofactor>
</comment>
<evidence type="ECO:0000256" key="1">
    <source>
        <dbReference type="ARBA" id="ARBA00001974"/>
    </source>
</evidence>
<organism evidence="7 8">
    <name type="scientific">Micromonospora orduensis</name>
    <dbReference type="NCBI Taxonomy" id="1420891"/>
    <lineage>
        <taxon>Bacteria</taxon>
        <taxon>Bacillati</taxon>
        <taxon>Actinomycetota</taxon>
        <taxon>Actinomycetes</taxon>
        <taxon>Micromonosporales</taxon>
        <taxon>Micromonosporaceae</taxon>
        <taxon>Micromonospora</taxon>
    </lineage>
</organism>
<dbReference type="InterPro" id="IPR006093">
    <property type="entry name" value="Oxy_OxRdtase_FAD_BS"/>
</dbReference>
<name>A0A5C4QHN1_9ACTN</name>
<proteinExistence type="inferred from homology"/>
<dbReference type="InterPro" id="IPR012951">
    <property type="entry name" value="BBE"/>
</dbReference>
<sequence length="498" mass="52008">MAVVMVTASGRPPVLRSRPARAAGAYPAPPVGPGRGVAVISAARPDVASATARLHALLGDRLHEPADPAFDATTRLWNGAVDRSPALVAQCLDADEVADVLRVAARCHLPVSVRSGGHDWAGRALRDGGVVLDVTGLRAVRVDPDAATVTIGGGVTAAGLLAAARPYDLVVPTGTVGDVGMAGLTLAGGYGPLCGRFGLSLDSLLGAEVVLADGRRVTADPHHDAELYWALRGGGGNLGVVTELRFRAHRLPAVLAGMIMFALAEGPAVLRGYGALLAEAPDELTVMAGFLPGPAGEPVIFVCPFYSGPDLAAGQPWMDRLRALGTPLVDQITPMPYADALRMFDGGMVDGNHYLLRTRWLPALTDGAVDTLVDAARQVSSPYSAVALHHFHGAATRVGLADTAFGLRAEHVLTEIIAVWAPGEQADPHRDWAERTSAALAPLALPGGYPNLLGPAETDRVRLAYGPNWARLRHAKRRYDPRDLLTAVPTLPPSGPET</sequence>
<evidence type="ECO:0000313" key="7">
    <source>
        <dbReference type="EMBL" id="TNH23705.1"/>
    </source>
</evidence>
<reference evidence="7 8" key="1">
    <citation type="submission" date="2019-06" db="EMBL/GenBank/DDBJ databases">
        <title>Micromonospora ordensis sp. nov., isolated from deep marine sediment.</title>
        <authorList>
            <person name="Veyisoglu A."/>
            <person name="Carro L."/>
            <person name="Klenk H.-P."/>
            <person name="Sahin N."/>
        </authorList>
    </citation>
    <scope>NUCLEOTIDE SEQUENCE [LARGE SCALE GENOMIC DNA]</scope>
    <source>
        <strain evidence="7 8">S2509</strain>
    </source>
</reference>
<dbReference type="GO" id="GO:0071949">
    <property type="term" value="F:FAD binding"/>
    <property type="evidence" value="ECO:0007669"/>
    <property type="project" value="InterPro"/>
</dbReference>
<dbReference type="PROSITE" id="PS51387">
    <property type="entry name" value="FAD_PCMH"/>
    <property type="match status" value="1"/>
</dbReference>
<dbReference type="Pfam" id="PF08031">
    <property type="entry name" value="BBE"/>
    <property type="match status" value="1"/>
</dbReference>
<dbReference type="InterPro" id="IPR006094">
    <property type="entry name" value="Oxid_FAD_bind_N"/>
</dbReference>
<dbReference type="PANTHER" id="PTHR42973">
    <property type="entry name" value="BINDING OXIDOREDUCTASE, PUTATIVE (AFU_ORTHOLOGUE AFUA_1G17690)-RELATED"/>
    <property type="match status" value="1"/>
</dbReference>
<keyword evidence="4" id="KW-0274">FAD</keyword>
<gene>
    <name evidence="7" type="ORF">FHG89_26640</name>
</gene>
<evidence type="ECO:0000256" key="3">
    <source>
        <dbReference type="ARBA" id="ARBA00022630"/>
    </source>
</evidence>
<feature type="domain" description="FAD-binding PCMH-type" evidence="6">
    <location>
        <begin position="81"/>
        <end position="251"/>
    </location>
</feature>
<dbReference type="Pfam" id="PF01565">
    <property type="entry name" value="FAD_binding_4"/>
    <property type="match status" value="1"/>
</dbReference>
<dbReference type="OrthoDB" id="9775082at2"/>
<accession>A0A5C4QHN1</accession>
<dbReference type="InterPro" id="IPR050416">
    <property type="entry name" value="FAD-linked_Oxidoreductase"/>
</dbReference>
<evidence type="ECO:0000259" key="6">
    <source>
        <dbReference type="PROSITE" id="PS51387"/>
    </source>
</evidence>
<dbReference type="AlphaFoldDB" id="A0A5C4QHN1"/>
<evidence type="ECO:0000256" key="5">
    <source>
        <dbReference type="ARBA" id="ARBA00023002"/>
    </source>
</evidence>
<protein>
    <submittedName>
        <fullName evidence="7">FAD-binding oxidoreductase</fullName>
    </submittedName>
</protein>
<dbReference type="GO" id="GO:0016491">
    <property type="term" value="F:oxidoreductase activity"/>
    <property type="evidence" value="ECO:0007669"/>
    <property type="project" value="UniProtKB-KW"/>
</dbReference>
<dbReference type="Gene3D" id="3.30.465.10">
    <property type="match status" value="1"/>
</dbReference>
<dbReference type="PROSITE" id="PS00862">
    <property type="entry name" value="OX2_COVAL_FAD"/>
    <property type="match status" value="1"/>
</dbReference>
<comment type="caution">
    <text evidence="7">The sequence shown here is derived from an EMBL/GenBank/DDBJ whole genome shotgun (WGS) entry which is preliminary data.</text>
</comment>
<dbReference type="EMBL" id="VDFY01000233">
    <property type="protein sequence ID" value="TNH23705.1"/>
    <property type="molecule type" value="Genomic_DNA"/>
</dbReference>